<name>A0ABP8GKU6_9BACT</name>
<accession>A0ABP8GKU6</accession>
<evidence type="ECO:0000313" key="2">
    <source>
        <dbReference type="Proteomes" id="UP001501725"/>
    </source>
</evidence>
<protein>
    <submittedName>
        <fullName evidence="1">Uncharacterized protein</fullName>
    </submittedName>
</protein>
<evidence type="ECO:0000313" key="1">
    <source>
        <dbReference type="EMBL" id="GAA4326224.1"/>
    </source>
</evidence>
<dbReference type="Proteomes" id="UP001501725">
    <property type="component" value="Unassembled WGS sequence"/>
</dbReference>
<keyword evidence="2" id="KW-1185">Reference proteome</keyword>
<comment type="caution">
    <text evidence="1">The sequence shown here is derived from an EMBL/GenBank/DDBJ whole genome shotgun (WGS) entry which is preliminary data.</text>
</comment>
<gene>
    <name evidence="1" type="ORF">GCM10023184_14790</name>
</gene>
<sequence>MVGGLEKLYMISYSDLSGQTPYTATSGGVISNISLVSGKKYVEVGLLKSTAGIKEVMTKNPQDGTLYFTQSLTVVIADVNATNKAWVESVQNQPVSVLVKSRTGKYFVLGLNGQLEMNSLEGGLGTAESDLVGYTIGFEGVSTKLIPIVDDTLIASLI</sequence>
<dbReference type="EMBL" id="BAABGY010000006">
    <property type="protein sequence ID" value="GAA4326224.1"/>
    <property type="molecule type" value="Genomic_DNA"/>
</dbReference>
<organism evidence="1 2">
    <name type="scientific">Flaviaesturariibacter amylovorans</name>
    <dbReference type="NCBI Taxonomy" id="1084520"/>
    <lineage>
        <taxon>Bacteria</taxon>
        <taxon>Pseudomonadati</taxon>
        <taxon>Bacteroidota</taxon>
        <taxon>Chitinophagia</taxon>
        <taxon>Chitinophagales</taxon>
        <taxon>Chitinophagaceae</taxon>
        <taxon>Flaviaestuariibacter</taxon>
    </lineage>
</organism>
<reference evidence="2" key="1">
    <citation type="journal article" date="2019" name="Int. J. Syst. Evol. Microbiol.">
        <title>The Global Catalogue of Microorganisms (GCM) 10K type strain sequencing project: providing services to taxonomists for standard genome sequencing and annotation.</title>
        <authorList>
            <consortium name="The Broad Institute Genomics Platform"/>
            <consortium name="The Broad Institute Genome Sequencing Center for Infectious Disease"/>
            <person name="Wu L."/>
            <person name="Ma J."/>
        </authorList>
    </citation>
    <scope>NUCLEOTIDE SEQUENCE [LARGE SCALE GENOMIC DNA]</scope>
    <source>
        <strain evidence="2">JCM 17919</strain>
    </source>
</reference>
<proteinExistence type="predicted"/>